<evidence type="ECO:0000313" key="3">
    <source>
        <dbReference type="Proteomes" id="UP000001542"/>
    </source>
</evidence>
<evidence type="ECO:0000313" key="2">
    <source>
        <dbReference type="EMBL" id="EAY07143.1"/>
    </source>
</evidence>
<dbReference type="InParanoid" id="A2EJR9"/>
<accession>A2EJR9</accession>
<dbReference type="InterPro" id="IPR036770">
    <property type="entry name" value="Ankyrin_rpt-contain_sf"/>
</dbReference>
<dbReference type="PANTHER" id="PTHR24182">
    <property type="entry name" value="ANKYRIN REPEAT AND SOCS BOX CONTAINING 4"/>
    <property type="match status" value="1"/>
</dbReference>
<sequence>MDEFDVNQCLSTYLFNLDKLSLLELCSYLGSVNCFKFLRTKFNSDITHHCLGLSFIGGNPDIISECLKKQKPNYRCMKYAIMSHNIDFVTYLIDVHNIKIDVRDCEYFNNLQVFFVYLDRTNDFTKCIIYSPAFNIPSVCEYFLSNSEHINDEEFHFLSYRKINYDIMTKLLLYFFKCDLFSD</sequence>
<dbReference type="EMBL" id="DS113407">
    <property type="protein sequence ID" value="EAY07143.1"/>
    <property type="molecule type" value="Genomic_DNA"/>
</dbReference>
<dbReference type="AlphaFoldDB" id="A2EJR9"/>
<keyword evidence="3" id="KW-1185">Reference proteome</keyword>
<gene>
    <name evidence="2" type="ORF">TVAG_343070</name>
</gene>
<reference evidence="2" key="1">
    <citation type="submission" date="2006-10" db="EMBL/GenBank/DDBJ databases">
        <authorList>
            <person name="Amadeo P."/>
            <person name="Zhao Q."/>
            <person name="Wortman J."/>
            <person name="Fraser-Liggett C."/>
            <person name="Carlton J."/>
        </authorList>
    </citation>
    <scope>NUCLEOTIDE SEQUENCE</scope>
    <source>
        <strain evidence="2">G3</strain>
    </source>
</reference>
<name>A2EJR9_TRIV3</name>
<feature type="domain" description="DUF3447" evidence="1">
    <location>
        <begin position="42"/>
        <end position="117"/>
    </location>
</feature>
<proteinExistence type="predicted"/>
<protein>
    <recommendedName>
        <fullName evidence="1">DUF3447 domain-containing protein</fullName>
    </recommendedName>
</protein>
<reference evidence="2" key="2">
    <citation type="journal article" date="2007" name="Science">
        <title>Draft genome sequence of the sexually transmitted pathogen Trichomonas vaginalis.</title>
        <authorList>
            <person name="Carlton J.M."/>
            <person name="Hirt R.P."/>
            <person name="Silva J.C."/>
            <person name="Delcher A.L."/>
            <person name="Schatz M."/>
            <person name="Zhao Q."/>
            <person name="Wortman J.R."/>
            <person name="Bidwell S.L."/>
            <person name="Alsmark U.C.M."/>
            <person name="Besteiro S."/>
            <person name="Sicheritz-Ponten T."/>
            <person name="Noel C.J."/>
            <person name="Dacks J.B."/>
            <person name="Foster P.G."/>
            <person name="Simillion C."/>
            <person name="Van de Peer Y."/>
            <person name="Miranda-Saavedra D."/>
            <person name="Barton G.J."/>
            <person name="Westrop G.D."/>
            <person name="Mueller S."/>
            <person name="Dessi D."/>
            <person name="Fiori P.L."/>
            <person name="Ren Q."/>
            <person name="Paulsen I."/>
            <person name="Zhang H."/>
            <person name="Bastida-Corcuera F.D."/>
            <person name="Simoes-Barbosa A."/>
            <person name="Brown M.T."/>
            <person name="Hayes R.D."/>
            <person name="Mukherjee M."/>
            <person name="Okumura C.Y."/>
            <person name="Schneider R."/>
            <person name="Smith A.J."/>
            <person name="Vanacova S."/>
            <person name="Villalvazo M."/>
            <person name="Haas B.J."/>
            <person name="Pertea M."/>
            <person name="Feldblyum T.V."/>
            <person name="Utterback T.R."/>
            <person name="Shu C.L."/>
            <person name="Osoegawa K."/>
            <person name="de Jong P.J."/>
            <person name="Hrdy I."/>
            <person name="Horvathova L."/>
            <person name="Zubacova Z."/>
            <person name="Dolezal P."/>
            <person name="Malik S.B."/>
            <person name="Logsdon J.M. Jr."/>
            <person name="Henze K."/>
            <person name="Gupta A."/>
            <person name="Wang C.C."/>
            <person name="Dunne R.L."/>
            <person name="Upcroft J.A."/>
            <person name="Upcroft P."/>
            <person name="White O."/>
            <person name="Salzberg S.L."/>
            <person name="Tang P."/>
            <person name="Chiu C.-H."/>
            <person name="Lee Y.-S."/>
            <person name="Embley T.M."/>
            <person name="Coombs G.H."/>
            <person name="Mottram J.C."/>
            <person name="Tachezy J."/>
            <person name="Fraser-Liggett C.M."/>
            <person name="Johnson P.J."/>
        </authorList>
    </citation>
    <scope>NUCLEOTIDE SEQUENCE [LARGE SCALE GENOMIC DNA]</scope>
    <source>
        <strain evidence="2">G3</strain>
    </source>
</reference>
<dbReference type="SUPFAM" id="SSF48403">
    <property type="entry name" value="Ankyrin repeat"/>
    <property type="match status" value="1"/>
</dbReference>
<dbReference type="PANTHER" id="PTHR24182:SF13">
    <property type="entry name" value="LD18443P"/>
    <property type="match status" value="1"/>
</dbReference>
<dbReference type="RefSeq" id="XP_001319366.1">
    <property type="nucleotide sequence ID" value="XM_001319331.1"/>
</dbReference>
<dbReference type="KEGG" id="tva:4765029"/>
<evidence type="ECO:0000259" key="1">
    <source>
        <dbReference type="Pfam" id="PF11929"/>
    </source>
</evidence>
<dbReference type="VEuPathDB" id="TrichDB:TVAGG3_0579910"/>
<dbReference type="Proteomes" id="UP000001542">
    <property type="component" value="Unassembled WGS sequence"/>
</dbReference>
<dbReference type="VEuPathDB" id="TrichDB:TVAG_423330"/>
<dbReference type="Pfam" id="PF11929">
    <property type="entry name" value="DUF3447"/>
    <property type="match status" value="1"/>
</dbReference>
<organism evidence="2 3">
    <name type="scientific">Trichomonas vaginalis (strain ATCC PRA-98 / G3)</name>
    <dbReference type="NCBI Taxonomy" id="412133"/>
    <lineage>
        <taxon>Eukaryota</taxon>
        <taxon>Metamonada</taxon>
        <taxon>Parabasalia</taxon>
        <taxon>Trichomonadida</taxon>
        <taxon>Trichomonadidae</taxon>
        <taxon>Trichomonas</taxon>
    </lineage>
</organism>
<dbReference type="InterPro" id="IPR020683">
    <property type="entry name" value="DUF3447"/>
</dbReference>